<dbReference type="SUPFAM" id="SSF52833">
    <property type="entry name" value="Thioredoxin-like"/>
    <property type="match status" value="1"/>
</dbReference>
<gene>
    <name evidence="4" type="ORF">METZ01_LOCUS178307</name>
</gene>
<proteinExistence type="predicted"/>
<dbReference type="InterPro" id="IPR028431">
    <property type="entry name" value="NADP_DH_HndA-like"/>
</dbReference>
<dbReference type="AlphaFoldDB" id="A0A382CJD9"/>
<dbReference type="GO" id="GO:0051536">
    <property type="term" value="F:iron-sulfur cluster binding"/>
    <property type="evidence" value="ECO:0007669"/>
    <property type="project" value="UniProtKB-KW"/>
</dbReference>
<evidence type="ECO:0000313" key="4">
    <source>
        <dbReference type="EMBL" id="SVB25453.1"/>
    </source>
</evidence>
<protein>
    <recommendedName>
        <fullName evidence="5">NADH-ubiquinone oxidoreductase 51kDa subunit FMN-binding domain-containing protein</fullName>
    </recommendedName>
</protein>
<evidence type="ECO:0000256" key="2">
    <source>
        <dbReference type="ARBA" id="ARBA00023004"/>
    </source>
</evidence>
<organism evidence="4">
    <name type="scientific">marine metagenome</name>
    <dbReference type="NCBI Taxonomy" id="408172"/>
    <lineage>
        <taxon>unclassified sequences</taxon>
        <taxon>metagenomes</taxon>
        <taxon>ecological metagenomes</taxon>
    </lineage>
</organism>
<name>A0A382CJD9_9ZZZZ</name>
<dbReference type="Gene3D" id="1.10.10.1590">
    <property type="entry name" value="NADH-quinone oxidoreductase subunit E"/>
    <property type="match status" value="1"/>
</dbReference>
<dbReference type="Pfam" id="PF01257">
    <property type="entry name" value="2Fe-2S_thioredx"/>
    <property type="match status" value="1"/>
</dbReference>
<dbReference type="Gene3D" id="3.40.30.10">
    <property type="entry name" value="Glutaredoxin"/>
    <property type="match status" value="1"/>
</dbReference>
<evidence type="ECO:0008006" key="5">
    <source>
        <dbReference type="Google" id="ProtNLM"/>
    </source>
</evidence>
<dbReference type="InterPro" id="IPR036249">
    <property type="entry name" value="Thioredoxin-like_sf"/>
</dbReference>
<evidence type="ECO:0000256" key="1">
    <source>
        <dbReference type="ARBA" id="ARBA00022723"/>
    </source>
</evidence>
<dbReference type="GO" id="GO:0046872">
    <property type="term" value="F:metal ion binding"/>
    <property type="evidence" value="ECO:0007669"/>
    <property type="project" value="UniProtKB-KW"/>
</dbReference>
<accession>A0A382CJD9</accession>
<dbReference type="InterPro" id="IPR041921">
    <property type="entry name" value="NuoE_N"/>
</dbReference>
<sequence length="154" mass="16936">MDVETVSKEARLNFRKELVNLFQRSREQLLPSLHWIQEKYGYLPEWALEILSWHLGVPASEVYGSATTYPELTMLAPQSHEVAVCTGLACRESGGQNLLAGTKNLFVKNGVNATMHEVPCLFSCSVSPVVLIDGVLVGAATEESINKEVGFEQA</sequence>
<evidence type="ECO:0000256" key="3">
    <source>
        <dbReference type="ARBA" id="ARBA00023014"/>
    </source>
</evidence>
<keyword evidence="2" id="KW-0408">Iron</keyword>
<keyword evidence="1" id="KW-0479">Metal-binding</keyword>
<dbReference type="PANTHER" id="PTHR43342">
    <property type="entry name" value="NADH-QUINONE OXIDOREDUCTASE, E SUBUNIT"/>
    <property type="match status" value="1"/>
</dbReference>
<keyword evidence="3" id="KW-0411">Iron-sulfur</keyword>
<dbReference type="PANTHER" id="PTHR43342:SF1">
    <property type="entry name" value="BIFURCATING [FEFE] HYDROGENASE GAMMA SUBUNIT"/>
    <property type="match status" value="1"/>
</dbReference>
<dbReference type="EMBL" id="UINC01034508">
    <property type="protein sequence ID" value="SVB25453.1"/>
    <property type="molecule type" value="Genomic_DNA"/>
</dbReference>
<reference evidence="4" key="1">
    <citation type="submission" date="2018-05" db="EMBL/GenBank/DDBJ databases">
        <authorList>
            <person name="Lanie J.A."/>
            <person name="Ng W.-L."/>
            <person name="Kazmierczak K.M."/>
            <person name="Andrzejewski T.M."/>
            <person name="Davidsen T.M."/>
            <person name="Wayne K.J."/>
            <person name="Tettelin H."/>
            <person name="Glass J.I."/>
            <person name="Rusch D."/>
            <person name="Podicherti R."/>
            <person name="Tsui H.-C.T."/>
            <person name="Winkler M.E."/>
        </authorList>
    </citation>
    <scope>NUCLEOTIDE SEQUENCE</scope>
</reference>